<reference evidence="2" key="1">
    <citation type="journal article" date="2019" name="bioRxiv">
        <title>The Genome of the Zebra Mussel, Dreissena polymorpha: A Resource for Invasive Species Research.</title>
        <authorList>
            <person name="McCartney M.A."/>
            <person name="Auch B."/>
            <person name="Kono T."/>
            <person name="Mallez S."/>
            <person name="Zhang Y."/>
            <person name="Obille A."/>
            <person name="Becker A."/>
            <person name="Abrahante J.E."/>
            <person name="Garbe J."/>
            <person name="Badalamenti J.P."/>
            <person name="Herman A."/>
            <person name="Mangelson H."/>
            <person name="Liachko I."/>
            <person name="Sullivan S."/>
            <person name="Sone E.D."/>
            <person name="Koren S."/>
            <person name="Silverstein K.A.T."/>
            <person name="Beckman K.B."/>
            <person name="Gohl D.M."/>
        </authorList>
    </citation>
    <scope>NUCLEOTIDE SEQUENCE</scope>
    <source>
        <strain evidence="2">Duluth1</strain>
        <tissue evidence="2">Whole animal</tissue>
    </source>
</reference>
<dbReference type="Proteomes" id="UP000828390">
    <property type="component" value="Unassembled WGS sequence"/>
</dbReference>
<accession>A0A9D4N6Q2</accession>
<reference evidence="2" key="2">
    <citation type="submission" date="2020-11" db="EMBL/GenBank/DDBJ databases">
        <authorList>
            <person name="McCartney M.A."/>
            <person name="Auch B."/>
            <person name="Kono T."/>
            <person name="Mallez S."/>
            <person name="Becker A."/>
            <person name="Gohl D.M."/>
            <person name="Silverstein K.A.T."/>
            <person name="Koren S."/>
            <person name="Bechman K.B."/>
            <person name="Herman A."/>
            <person name="Abrahante J.E."/>
            <person name="Garbe J."/>
        </authorList>
    </citation>
    <scope>NUCLEOTIDE SEQUENCE</scope>
    <source>
        <strain evidence="2">Duluth1</strain>
        <tissue evidence="2">Whole animal</tissue>
    </source>
</reference>
<dbReference type="Gene3D" id="2.60.120.200">
    <property type="match status" value="1"/>
</dbReference>
<dbReference type="GO" id="GO:0016020">
    <property type="term" value="C:membrane"/>
    <property type="evidence" value="ECO:0007669"/>
    <property type="project" value="InterPro"/>
</dbReference>
<dbReference type="EMBL" id="JAIWYP010000001">
    <property type="protein sequence ID" value="KAH3887712.1"/>
    <property type="molecule type" value="Genomic_DNA"/>
</dbReference>
<dbReference type="AlphaFoldDB" id="A0A9D4N6Q2"/>
<dbReference type="SUPFAM" id="SSF49899">
    <property type="entry name" value="Concanavalin A-like lectins/glucanases"/>
    <property type="match status" value="1"/>
</dbReference>
<dbReference type="Pfam" id="PF00629">
    <property type="entry name" value="MAM"/>
    <property type="match status" value="1"/>
</dbReference>
<dbReference type="InterPro" id="IPR000998">
    <property type="entry name" value="MAM_dom"/>
</dbReference>
<comment type="caution">
    <text evidence="2">The sequence shown here is derived from an EMBL/GenBank/DDBJ whole genome shotgun (WGS) entry which is preliminary data.</text>
</comment>
<dbReference type="InterPro" id="IPR013320">
    <property type="entry name" value="ConA-like_dom_sf"/>
</dbReference>
<evidence type="ECO:0000313" key="2">
    <source>
        <dbReference type="EMBL" id="KAH3887712.1"/>
    </source>
</evidence>
<proteinExistence type="predicted"/>
<evidence type="ECO:0000259" key="1">
    <source>
        <dbReference type="Pfam" id="PF00629"/>
    </source>
</evidence>
<keyword evidence="3" id="KW-1185">Reference proteome</keyword>
<gene>
    <name evidence="2" type="ORF">DPMN_011731</name>
</gene>
<sequence>MVAGHYLLVEGSSGQFFSRALVTTPVLGPTGPSCQVQFYYHMFGVNAGKKHDEKCGFYW</sequence>
<evidence type="ECO:0000313" key="3">
    <source>
        <dbReference type="Proteomes" id="UP000828390"/>
    </source>
</evidence>
<name>A0A9D4N6Q2_DREPO</name>
<feature type="domain" description="MAM" evidence="1">
    <location>
        <begin position="3"/>
        <end position="49"/>
    </location>
</feature>
<organism evidence="2 3">
    <name type="scientific">Dreissena polymorpha</name>
    <name type="common">Zebra mussel</name>
    <name type="synonym">Mytilus polymorpha</name>
    <dbReference type="NCBI Taxonomy" id="45954"/>
    <lineage>
        <taxon>Eukaryota</taxon>
        <taxon>Metazoa</taxon>
        <taxon>Spiralia</taxon>
        <taxon>Lophotrochozoa</taxon>
        <taxon>Mollusca</taxon>
        <taxon>Bivalvia</taxon>
        <taxon>Autobranchia</taxon>
        <taxon>Heteroconchia</taxon>
        <taxon>Euheterodonta</taxon>
        <taxon>Imparidentia</taxon>
        <taxon>Neoheterodontei</taxon>
        <taxon>Myida</taxon>
        <taxon>Dreissenoidea</taxon>
        <taxon>Dreissenidae</taxon>
        <taxon>Dreissena</taxon>
    </lineage>
</organism>
<protein>
    <recommendedName>
        <fullName evidence="1">MAM domain-containing protein</fullName>
    </recommendedName>
</protein>